<keyword evidence="1" id="KW-0732">Signal</keyword>
<accession>A0A1G8L9K7</accession>
<gene>
    <name evidence="2" type="ORF">SAMN05421850_103229</name>
</gene>
<dbReference type="STRING" id="490829.SAMN05421850_103229"/>
<organism evidence="2 3">
    <name type="scientific">Lutimaribacter saemankumensis</name>
    <dbReference type="NCBI Taxonomy" id="490829"/>
    <lineage>
        <taxon>Bacteria</taxon>
        <taxon>Pseudomonadati</taxon>
        <taxon>Pseudomonadota</taxon>
        <taxon>Alphaproteobacteria</taxon>
        <taxon>Rhodobacterales</taxon>
        <taxon>Roseobacteraceae</taxon>
        <taxon>Lutimaribacter</taxon>
    </lineage>
</organism>
<feature type="chain" id="PRO_5011661071" evidence="1">
    <location>
        <begin position="19"/>
        <end position="250"/>
    </location>
</feature>
<name>A0A1G8L9K7_9RHOB</name>
<evidence type="ECO:0000313" key="2">
    <source>
        <dbReference type="EMBL" id="SDI52312.1"/>
    </source>
</evidence>
<proteinExistence type="predicted"/>
<evidence type="ECO:0000313" key="3">
    <source>
        <dbReference type="Proteomes" id="UP000199340"/>
    </source>
</evidence>
<dbReference type="PROSITE" id="PS51257">
    <property type="entry name" value="PROKAR_LIPOPROTEIN"/>
    <property type="match status" value="1"/>
</dbReference>
<dbReference type="Proteomes" id="UP000199340">
    <property type="component" value="Unassembled WGS sequence"/>
</dbReference>
<reference evidence="2 3" key="1">
    <citation type="submission" date="2016-10" db="EMBL/GenBank/DDBJ databases">
        <authorList>
            <person name="de Groot N.N."/>
        </authorList>
    </citation>
    <scope>NUCLEOTIDE SEQUENCE [LARGE SCALE GENOMIC DNA]</scope>
    <source>
        <strain evidence="2 3">DSM 28010</strain>
    </source>
</reference>
<sequence>MRRIMWWFMCIWPAGALACERPVCAIDPSELSLARLVDFENLPSGFGPGRLYRDVIEADDVSFGEHLIGQARDAEGDYDRIDGPAMPPLRLGRAPRGELLSITRVGTSQVLNGQGPAGFPKREAEGEGAIAILFAHDQAALSFDVVGGEGGTGFVLFLARDGTVLDRHDLPDLREDIRAFHTPGMVERIAALIMMNDDPEGIAIDNLRYDLIRQMGAIGLGGAGRASYVLAHAVTIPVPPPDPATANPPR</sequence>
<dbReference type="AlphaFoldDB" id="A0A1G8L9K7"/>
<dbReference type="EMBL" id="FNEB01000003">
    <property type="protein sequence ID" value="SDI52312.1"/>
    <property type="molecule type" value="Genomic_DNA"/>
</dbReference>
<protein>
    <submittedName>
        <fullName evidence="2">Uncharacterized protein</fullName>
    </submittedName>
</protein>
<evidence type="ECO:0000256" key="1">
    <source>
        <dbReference type="SAM" id="SignalP"/>
    </source>
</evidence>
<feature type="signal peptide" evidence="1">
    <location>
        <begin position="1"/>
        <end position="18"/>
    </location>
</feature>
<keyword evidence="3" id="KW-1185">Reference proteome</keyword>